<comment type="caution">
    <text evidence="1">The sequence shown here is derived from an EMBL/GenBank/DDBJ whole genome shotgun (WGS) entry which is preliminary data.</text>
</comment>
<dbReference type="EMBL" id="CAJJDP010000065">
    <property type="protein sequence ID" value="CAD8176038.1"/>
    <property type="molecule type" value="Genomic_DNA"/>
</dbReference>
<keyword evidence="2" id="KW-1185">Reference proteome</keyword>
<dbReference type="Proteomes" id="UP000683925">
    <property type="component" value="Unassembled WGS sequence"/>
</dbReference>
<organism evidence="1 2">
    <name type="scientific">Paramecium octaurelia</name>
    <dbReference type="NCBI Taxonomy" id="43137"/>
    <lineage>
        <taxon>Eukaryota</taxon>
        <taxon>Sar</taxon>
        <taxon>Alveolata</taxon>
        <taxon>Ciliophora</taxon>
        <taxon>Intramacronucleata</taxon>
        <taxon>Oligohymenophorea</taxon>
        <taxon>Peniculida</taxon>
        <taxon>Parameciidae</taxon>
        <taxon>Paramecium</taxon>
    </lineage>
</organism>
<proteinExistence type="predicted"/>
<dbReference type="AlphaFoldDB" id="A0A8S1VE80"/>
<accession>A0A8S1VE80</accession>
<protein>
    <submittedName>
        <fullName evidence="1">Uncharacterized protein</fullName>
    </submittedName>
</protein>
<sequence length="129" mass="15488">MEIFFIINKQILVNQFYNYCLFYQQELGNLQQILNIQLISIAKKFLIKNQKGSRIIIKKVTVIEFVVLHHKSNYVQKTQQEYSKYIAGMNTEKYKFILKTTFFKHQQCLLNENSSIRIQMIQAFIFMYG</sequence>
<evidence type="ECO:0000313" key="1">
    <source>
        <dbReference type="EMBL" id="CAD8176038.1"/>
    </source>
</evidence>
<evidence type="ECO:0000313" key="2">
    <source>
        <dbReference type="Proteomes" id="UP000683925"/>
    </source>
</evidence>
<reference evidence="1" key="1">
    <citation type="submission" date="2021-01" db="EMBL/GenBank/DDBJ databases">
        <authorList>
            <consortium name="Genoscope - CEA"/>
            <person name="William W."/>
        </authorList>
    </citation>
    <scope>NUCLEOTIDE SEQUENCE</scope>
</reference>
<gene>
    <name evidence="1" type="ORF">POCTA_138.1.T0660187</name>
</gene>
<name>A0A8S1VE80_PAROT</name>